<dbReference type="RefSeq" id="WP_228416360.1">
    <property type="nucleotide sequence ID" value="NZ_CP081135.1"/>
</dbReference>
<keyword evidence="2" id="KW-1185">Reference proteome</keyword>
<dbReference type="KEGG" id="tem:JW646_01810"/>
<name>A0AAX2ZGP8_9FIRM</name>
<gene>
    <name evidence="1" type="ORF">JW646_01810</name>
</gene>
<reference evidence="1 2" key="1">
    <citation type="journal article" date="2023" name="Int. J. Syst. Evol. Microbiol.">
        <title>Terrisporobacter hibernicus sp. nov., isolated from bovine faeces in Northern Ireland.</title>
        <authorList>
            <person name="Mitchell M."/>
            <person name="Nguyen S.V."/>
            <person name="Connor M."/>
            <person name="Fairley D.J."/>
            <person name="Donoghue O."/>
            <person name="Marshall H."/>
            <person name="Koolman L."/>
            <person name="McMullan G."/>
            <person name="Schaffer K.E."/>
            <person name="McGrath J.W."/>
            <person name="Fanning S."/>
        </authorList>
    </citation>
    <scope>NUCLEOTIDE SEQUENCE [LARGE SCALE GENOMIC DNA]</scope>
    <source>
        <strain evidence="1 2">MCA3</strain>
    </source>
</reference>
<evidence type="ECO:0000313" key="2">
    <source>
        <dbReference type="Proteomes" id="UP001198983"/>
    </source>
</evidence>
<protein>
    <submittedName>
        <fullName evidence="1">Uncharacterized protein</fullName>
    </submittedName>
</protein>
<organism evidence="1 2">
    <name type="scientific">Terrisporobacter hibernicus</name>
    <dbReference type="NCBI Taxonomy" id="2813371"/>
    <lineage>
        <taxon>Bacteria</taxon>
        <taxon>Bacillati</taxon>
        <taxon>Bacillota</taxon>
        <taxon>Clostridia</taxon>
        <taxon>Peptostreptococcales</taxon>
        <taxon>Peptostreptococcaceae</taxon>
        <taxon>Terrisporobacter</taxon>
    </lineage>
</organism>
<accession>A0AAX2ZGP8</accession>
<sequence>MYLFNINCINFKIDIFHECDNLTIYGYEGSCAEDFARNDEISFKSIDNELNNKNEFPGLNRKKIDIESKDNENKNTKTSYNELKYINSDKSLENLGYNLFDNINNARKQMKSNIKNDVDKFMYSKIINYTSKYTFFLELYNLNNICANDNSRSIVVFFLELLWKNIEI</sequence>
<evidence type="ECO:0000313" key="1">
    <source>
        <dbReference type="EMBL" id="UEL48211.1"/>
    </source>
</evidence>
<dbReference type="AlphaFoldDB" id="A0AAX2ZGP8"/>
<proteinExistence type="predicted"/>
<dbReference type="Proteomes" id="UP001198983">
    <property type="component" value="Chromosome"/>
</dbReference>
<dbReference type="EMBL" id="CP081135">
    <property type="protein sequence ID" value="UEL48211.1"/>
    <property type="molecule type" value="Genomic_DNA"/>
</dbReference>